<dbReference type="RefSeq" id="WP_151177191.1">
    <property type="nucleotide sequence ID" value="NZ_CP042906.1"/>
</dbReference>
<dbReference type="GO" id="GO:0046872">
    <property type="term" value="F:metal ion binding"/>
    <property type="evidence" value="ECO:0007669"/>
    <property type="project" value="UniProtKB-KW"/>
</dbReference>
<evidence type="ECO:0000313" key="4">
    <source>
        <dbReference type="Proteomes" id="UP000326202"/>
    </source>
</evidence>
<sequence>MKVYISADIEGTAGITHWDEADRNNPAYPEFREEMTREVVAACDGAVAAGATDILIKDAHDSGRNIYVSQLPECARIVRGWSGHPYSMVQELDESFDALVLVGYHSRAGAEGNPLAHTMSLNVAEMRINGEPASEFMLHTYAAATLGVPVAFVSGDEGLCADVKKVNPKIGTFATSRGVGPSSVSVSPARAQRGIREGVNAALQEDLASMKIRLPNAFTLQIKYTNPVNAYQASFYPGAKHLGDRTIGFETGDFFEVMRAVKFTLRD</sequence>
<keyword evidence="2" id="KW-0479">Metal-binding</keyword>
<dbReference type="CDD" id="cd08770">
    <property type="entry name" value="DAP_dppA_3"/>
    <property type="match status" value="1"/>
</dbReference>
<feature type="binding site" evidence="2">
    <location>
        <position position="60"/>
    </location>
    <ligand>
        <name>Zn(2+)</name>
        <dbReference type="ChEBI" id="CHEBI:29105"/>
        <label>2</label>
    </ligand>
</feature>
<protein>
    <submittedName>
        <fullName evidence="3">Amino acid amidase</fullName>
    </submittedName>
</protein>
<dbReference type="InterPro" id="IPR027476">
    <property type="entry name" value="DppA_N"/>
</dbReference>
<dbReference type="EMBL" id="CP042906">
    <property type="protein sequence ID" value="QEX16890.1"/>
    <property type="molecule type" value="Genomic_DNA"/>
</dbReference>
<evidence type="ECO:0000313" key="3">
    <source>
        <dbReference type="EMBL" id="QEX16890.1"/>
    </source>
</evidence>
<dbReference type="Gene3D" id="3.40.50.10780">
    <property type="entry name" value="Dipeptide transport protein"/>
    <property type="match status" value="1"/>
</dbReference>
<dbReference type="InterPro" id="IPR007035">
    <property type="entry name" value="Peptidase_M55"/>
</dbReference>
<dbReference type="Proteomes" id="UP000326202">
    <property type="component" value="Chromosome"/>
</dbReference>
<feature type="binding site" evidence="2">
    <location>
        <position position="8"/>
    </location>
    <ligand>
        <name>Zn(2+)</name>
        <dbReference type="ChEBI" id="CHEBI:29105"/>
        <label>2</label>
    </ligand>
</feature>
<evidence type="ECO:0000256" key="1">
    <source>
        <dbReference type="PIRSR" id="PIRSR015853-1"/>
    </source>
</evidence>
<dbReference type="Gene3D" id="3.30.1360.130">
    <property type="entry name" value="Dipeptide transport protein"/>
    <property type="match status" value="1"/>
</dbReference>
<keyword evidence="2" id="KW-0862">Zinc</keyword>
<feature type="active site" description="Nucleophile" evidence="1">
    <location>
        <position position="117"/>
    </location>
</feature>
<name>A0A5J6MKS4_9PROT</name>
<dbReference type="Pfam" id="PF04951">
    <property type="entry name" value="Peptidase_M55"/>
    <property type="match status" value="1"/>
</dbReference>
<accession>A0A5J6MKS4</accession>
<feature type="binding site" evidence="2">
    <location>
        <position position="135"/>
    </location>
    <ligand>
        <name>Zn(2+)</name>
        <dbReference type="ChEBI" id="CHEBI:29105"/>
        <label>2</label>
    </ligand>
</feature>
<dbReference type="AlphaFoldDB" id="A0A5J6MKS4"/>
<dbReference type="OrthoDB" id="9785420at2"/>
<reference evidence="3 4" key="1">
    <citation type="submission" date="2019-08" db="EMBL/GenBank/DDBJ databases">
        <title>Hyperibacter terrae gen. nov., sp. nov. and Hyperibacter viscosus sp. nov., two new members in the family Rhodospirillaceae isolated from the rhizosphere of Hypericum perforatum.</title>
        <authorList>
            <person name="Noviana Z."/>
        </authorList>
    </citation>
    <scope>NUCLEOTIDE SEQUENCE [LARGE SCALE GENOMIC DNA]</scope>
    <source>
        <strain evidence="3 4">R5913</strain>
    </source>
</reference>
<dbReference type="PIRSF" id="PIRSF015853">
    <property type="entry name" value="Pep_DppA"/>
    <property type="match status" value="1"/>
</dbReference>
<evidence type="ECO:0000256" key="2">
    <source>
        <dbReference type="PIRSR" id="PIRSR015853-2"/>
    </source>
</evidence>
<gene>
    <name evidence="3" type="ORF">FRZ44_21850</name>
</gene>
<dbReference type="KEGG" id="htq:FRZ44_21850"/>
<dbReference type="SUPFAM" id="SSF63992">
    <property type="entry name" value="Dipeptide transport protein"/>
    <property type="match status" value="1"/>
</dbReference>
<organism evidence="3 4">
    <name type="scientific">Hypericibacter terrae</name>
    <dbReference type="NCBI Taxonomy" id="2602015"/>
    <lineage>
        <taxon>Bacteria</taxon>
        <taxon>Pseudomonadati</taxon>
        <taxon>Pseudomonadota</taxon>
        <taxon>Alphaproteobacteria</taxon>
        <taxon>Rhodospirillales</taxon>
        <taxon>Dongiaceae</taxon>
        <taxon>Hypericibacter</taxon>
    </lineage>
</organism>
<proteinExistence type="predicted"/>
<feature type="binding site" evidence="2">
    <location>
        <position position="10"/>
    </location>
    <ligand>
        <name>Zn(2+)</name>
        <dbReference type="ChEBI" id="CHEBI:29105"/>
        <label>1</label>
    </ligand>
</feature>
<keyword evidence="4" id="KW-1185">Reference proteome</keyword>
<feature type="binding site" evidence="2">
    <location>
        <position position="105"/>
    </location>
    <ligand>
        <name>Zn(2+)</name>
        <dbReference type="ChEBI" id="CHEBI:29105"/>
        <label>2</label>
    </ligand>
</feature>
<feature type="binding site" evidence="2">
    <location>
        <position position="8"/>
    </location>
    <ligand>
        <name>Zn(2+)</name>
        <dbReference type="ChEBI" id="CHEBI:29105"/>
        <label>1</label>
    </ligand>
</feature>
<dbReference type="InterPro" id="IPR036177">
    <property type="entry name" value="Peptidase_M55_sf"/>
</dbReference>